<dbReference type="Proteomes" id="UP000318313">
    <property type="component" value="Chromosome"/>
</dbReference>
<dbReference type="RefSeq" id="WP_145309716.1">
    <property type="nucleotide sequence ID" value="NZ_CP037452.1"/>
</dbReference>
<dbReference type="AlphaFoldDB" id="A0A518ICR1"/>
<feature type="transmembrane region" description="Helical" evidence="1">
    <location>
        <begin position="12"/>
        <end position="31"/>
    </location>
</feature>
<keyword evidence="1" id="KW-0472">Membrane</keyword>
<accession>A0A518ICR1</accession>
<organism evidence="2 3">
    <name type="scientific">Gimesia fumaroli</name>
    <dbReference type="NCBI Taxonomy" id="2527976"/>
    <lineage>
        <taxon>Bacteria</taxon>
        <taxon>Pseudomonadati</taxon>
        <taxon>Planctomycetota</taxon>
        <taxon>Planctomycetia</taxon>
        <taxon>Planctomycetales</taxon>
        <taxon>Planctomycetaceae</taxon>
        <taxon>Gimesia</taxon>
    </lineage>
</organism>
<proteinExistence type="predicted"/>
<keyword evidence="3" id="KW-1185">Reference proteome</keyword>
<dbReference type="OrthoDB" id="9938031at2"/>
<dbReference type="EMBL" id="CP037452">
    <property type="protein sequence ID" value="QDV50896.1"/>
    <property type="molecule type" value="Genomic_DNA"/>
</dbReference>
<name>A0A518ICR1_9PLAN</name>
<gene>
    <name evidence="2" type="ORF">Enr17x_29410</name>
</gene>
<dbReference type="KEGG" id="gfm:Enr17x_29410"/>
<sequence length="65" mass="7288">MSDEPQPLNMRWFIPLMMIFMSGYLFFKGPASNNAQLIFRVGTLLVGVILLLVLNLPKSDSGTKD</sequence>
<keyword evidence="1" id="KW-1133">Transmembrane helix</keyword>
<evidence type="ECO:0000313" key="3">
    <source>
        <dbReference type="Proteomes" id="UP000318313"/>
    </source>
</evidence>
<feature type="transmembrane region" description="Helical" evidence="1">
    <location>
        <begin position="37"/>
        <end position="56"/>
    </location>
</feature>
<keyword evidence="1" id="KW-0812">Transmembrane</keyword>
<protein>
    <submittedName>
        <fullName evidence="2">Uncharacterized protein</fullName>
    </submittedName>
</protein>
<evidence type="ECO:0000313" key="2">
    <source>
        <dbReference type="EMBL" id="QDV50896.1"/>
    </source>
</evidence>
<evidence type="ECO:0000256" key="1">
    <source>
        <dbReference type="SAM" id="Phobius"/>
    </source>
</evidence>
<reference evidence="2 3" key="1">
    <citation type="submission" date="2019-03" db="EMBL/GenBank/DDBJ databases">
        <title>Deep-cultivation of Planctomycetes and their phenomic and genomic characterization uncovers novel biology.</title>
        <authorList>
            <person name="Wiegand S."/>
            <person name="Jogler M."/>
            <person name="Boedeker C."/>
            <person name="Pinto D."/>
            <person name="Vollmers J."/>
            <person name="Rivas-Marin E."/>
            <person name="Kohn T."/>
            <person name="Peeters S.H."/>
            <person name="Heuer A."/>
            <person name="Rast P."/>
            <person name="Oberbeckmann S."/>
            <person name="Bunk B."/>
            <person name="Jeske O."/>
            <person name="Meyerdierks A."/>
            <person name="Storesund J.E."/>
            <person name="Kallscheuer N."/>
            <person name="Luecker S."/>
            <person name="Lage O.M."/>
            <person name="Pohl T."/>
            <person name="Merkel B.J."/>
            <person name="Hornburger P."/>
            <person name="Mueller R.-W."/>
            <person name="Bruemmer F."/>
            <person name="Labrenz M."/>
            <person name="Spormann A.M."/>
            <person name="Op den Camp H."/>
            <person name="Overmann J."/>
            <person name="Amann R."/>
            <person name="Jetten M.S.M."/>
            <person name="Mascher T."/>
            <person name="Medema M.H."/>
            <person name="Devos D.P."/>
            <person name="Kaster A.-K."/>
            <person name="Ovreas L."/>
            <person name="Rohde M."/>
            <person name="Galperin M.Y."/>
            <person name="Jogler C."/>
        </authorList>
    </citation>
    <scope>NUCLEOTIDE SEQUENCE [LARGE SCALE GENOMIC DNA]</scope>
    <source>
        <strain evidence="2 3">Enr17</strain>
    </source>
</reference>